<keyword evidence="3" id="KW-0732">Signal</keyword>
<name>A0A5N3SEC7_9VIBR</name>
<gene>
    <name evidence="6" type="ORF">F2Z80_09105</name>
</gene>
<evidence type="ECO:0000256" key="3">
    <source>
        <dbReference type="ARBA" id="ARBA00022729"/>
    </source>
</evidence>
<evidence type="ECO:0000256" key="5">
    <source>
        <dbReference type="ARBA" id="ARBA00023237"/>
    </source>
</evidence>
<dbReference type="Proteomes" id="UP000326687">
    <property type="component" value="Unassembled WGS sequence"/>
</dbReference>
<keyword evidence="5" id="KW-0998">Cell outer membrane</keyword>
<dbReference type="PANTHER" id="PTHR38776">
    <property type="entry name" value="MLTA-INTERACTING PROTEIN-RELATED"/>
    <property type="match status" value="1"/>
</dbReference>
<comment type="caution">
    <text evidence="6">The sequence shown here is derived from an EMBL/GenBank/DDBJ whole genome shotgun (WGS) entry which is preliminary data.</text>
</comment>
<dbReference type="InterPro" id="IPR010583">
    <property type="entry name" value="MipA"/>
</dbReference>
<evidence type="ECO:0000313" key="7">
    <source>
        <dbReference type="Proteomes" id="UP000326687"/>
    </source>
</evidence>
<proteinExistence type="inferred from homology"/>
<comment type="similarity">
    <text evidence="2">Belongs to the MipA/OmpV family.</text>
</comment>
<dbReference type="GO" id="GO:0009279">
    <property type="term" value="C:cell outer membrane"/>
    <property type="evidence" value="ECO:0007669"/>
    <property type="project" value="UniProtKB-SubCell"/>
</dbReference>
<evidence type="ECO:0000256" key="4">
    <source>
        <dbReference type="ARBA" id="ARBA00023136"/>
    </source>
</evidence>
<organism evidence="6 7">
    <name type="scientific">Vibrio fortis</name>
    <dbReference type="NCBI Taxonomy" id="212667"/>
    <lineage>
        <taxon>Bacteria</taxon>
        <taxon>Pseudomonadati</taxon>
        <taxon>Pseudomonadota</taxon>
        <taxon>Gammaproteobacteria</taxon>
        <taxon>Vibrionales</taxon>
        <taxon>Vibrionaceae</taxon>
        <taxon>Vibrio</taxon>
    </lineage>
</organism>
<sequence>MVVFGYIVPYNGFGFYLDDVNKVLAVKSNWVKALVVGTTLLATSGVQAKISQWSLGVAASYSPAVYKETPSNRAVIPMVGYEGEHFFMRGFSAGYRLFPVGTPQNIVFRAVYDPRTLKPSDSDNVDIQKLDEREASVLGGVSYQVITLVGMFEATIGSDIGFKHNGVYGEAAWRLPIRRKGWAITPSIGYAYNSERINNHLYGVSSDEANRTNLDEFDADWDGQYFIGLGGYMHITPNIRVTGGVRYTNLEGDIEKSPIIESGVNTTANVGIAYVF</sequence>
<evidence type="ECO:0000256" key="2">
    <source>
        <dbReference type="ARBA" id="ARBA00005722"/>
    </source>
</evidence>
<dbReference type="EMBL" id="VXDD01000001">
    <property type="protein sequence ID" value="KAB0304083.1"/>
    <property type="molecule type" value="Genomic_DNA"/>
</dbReference>
<protein>
    <submittedName>
        <fullName evidence="6">MipA/OmpV family protein</fullName>
    </submittedName>
</protein>
<dbReference type="Pfam" id="PF06629">
    <property type="entry name" value="MipA"/>
    <property type="match status" value="1"/>
</dbReference>
<keyword evidence="4" id="KW-0472">Membrane</keyword>
<dbReference type="PANTHER" id="PTHR38776:SF1">
    <property type="entry name" value="MLTA-INTERACTING PROTEIN-RELATED"/>
    <property type="match status" value="1"/>
</dbReference>
<evidence type="ECO:0000256" key="1">
    <source>
        <dbReference type="ARBA" id="ARBA00004442"/>
    </source>
</evidence>
<dbReference type="AlphaFoldDB" id="A0A5N3SEC7"/>
<evidence type="ECO:0000313" key="6">
    <source>
        <dbReference type="EMBL" id="KAB0304083.1"/>
    </source>
</evidence>
<accession>A0A5N3SEC7</accession>
<reference evidence="6 7" key="1">
    <citation type="submission" date="2019-09" db="EMBL/GenBank/DDBJ databases">
        <title>Vibrio Fortis S7-72.</title>
        <authorList>
            <person name="Das S.K."/>
        </authorList>
    </citation>
    <scope>NUCLEOTIDE SEQUENCE [LARGE SCALE GENOMIC DNA]</scope>
    <source>
        <strain evidence="6 7">S7-72</strain>
    </source>
</reference>
<comment type="subcellular location">
    <subcellularLocation>
        <location evidence="1">Cell outer membrane</location>
    </subcellularLocation>
</comment>